<sequence length="192" mass="21727">MEYFLLMIFRGTMNVLLSYAFELRTKELSHMQELNYLTLYVVCFRLKKLSTFLATAHLLENNHVQEIIMKLSASRIGRLAYAKSHPSRCLQLVLLLMLATIHVSCGRNIPDYKPSPHIRSDGRLRSNQQLLEREGNPNEQSYIVGYGYNECGGKPNCKSLSFRYVLHETPSGPNPLGTSFPSSESSSPIAAK</sequence>
<dbReference type="Proteomes" id="UP001162992">
    <property type="component" value="Chromosome 17"/>
</dbReference>
<evidence type="ECO:0000313" key="2">
    <source>
        <dbReference type="Proteomes" id="UP001162992"/>
    </source>
</evidence>
<keyword evidence="2" id="KW-1185">Reference proteome</keyword>
<comment type="caution">
    <text evidence="1">The sequence shown here is derived from an EMBL/GenBank/DDBJ whole genome shotgun (WGS) entry which is preliminary data.</text>
</comment>
<dbReference type="EMBL" id="CM055108">
    <property type="protein sequence ID" value="KAJ7525020.1"/>
    <property type="molecule type" value="Genomic_DNA"/>
</dbReference>
<proteinExistence type="predicted"/>
<accession>A0ACC2B5I9</accession>
<name>A0ACC2B5I9_DIPCM</name>
<protein>
    <submittedName>
        <fullName evidence="1">Uncharacterized protein</fullName>
    </submittedName>
</protein>
<organism evidence="1 2">
    <name type="scientific">Diphasiastrum complanatum</name>
    <name type="common">Issler's clubmoss</name>
    <name type="synonym">Lycopodium complanatum</name>
    <dbReference type="NCBI Taxonomy" id="34168"/>
    <lineage>
        <taxon>Eukaryota</taxon>
        <taxon>Viridiplantae</taxon>
        <taxon>Streptophyta</taxon>
        <taxon>Embryophyta</taxon>
        <taxon>Tracheophyta</taxon>
        <taxon>Lycopodiopsida</taxon>
        <taxon>Lycopodiales</taxon>
        <taxon>Lycopodiaceae</taxon>
        <taxon>Lycopodioideae</taxon>
        <taxon>Diphasiastrum</taxon>
    </lineage>
</organism>
<evidence type="ECO:0000313" key="1">
    <source>
        <dbReference type="EMBL" id="KAJ7525020.1"/>
    </source>
</evidence>
<reference evidence="2" key="1">
    <citation type="journal article" date="2024" name="Proc. Natl. Acad. Sci. U.S.A.">
        <title>Extraordinary preservation of gene collinearity over three hundred million years revealed in homosporous lycophytes.</title>
        <authorList>
            <person name="Li C."/>
            <person name="Wickell D."/>
            <person name="Kuo L.Y."/>
            <person name="Chen X."/>
            <person name="Nie B."/>
            <person name="Liao X."/>
            <person name="Peng D."/>
            <person name="Ji J."/>
            <person name="Jenkins J."/>
            <person name="Williams M."/>
            <person name="Shu S."/>
            <person name="Plott C."/>
            <person name="Barry K."/>
            <person name="Rajasekar S."/>
            <person name="Grimwood J."/>
            <person name="Han X."/>
            <person name="Sun S."/>
            <person name="Hou Z."/>
            <person name="He W."/>
            <person name="Dai G."/>
            <person name="Sun C."/>
            <person name="Schmutz J."/>
            <person name="Leebens-Mack J.H."/>
            <person name="Li F.W."/>
            <person name="Wang L."/>
        </authorList>
    </citation>
    <scope>NUCLEOTIDE SEQUENCE [LARGE SCALE GENOMIC DNA]</scope>
    <source>
        <strain evidence="2">cv. PW_Plant_1</strain>
    </source>
</reference>
<gene>
    <name evidence="1" type="ORF">O6H91_17G032800</name>
</gene>